<dbReference type="InterPro" id="IPR038726">
    <property type="entry name" value="PDDEXK_AddAB-type"/>
</dbReference>
<keyword evidence="2" id="KW-0378">Hydrolase</keyword>
<evidence type="ECO:0000259" key="1">
    <source>
        <dbReference type="Pfam" id="PF12705"/>
    </source>
</evidence>
<comment type="caution">
    <text evidence="2">The sequence shown here is derived from an EMBL/GenBank/DDBJ whole genome shotgun (WGS) entry which is preliminary data.</text>
</comment>
<proteinExistence type="predicted"/>
<protein>
    <submittedName>
        <fullName evidence="2">ATP-dependent helicase/nuclease subunit B</fullName>
    </submittedName>
</protein>
<reference evidence="2 3" key="1">
    <citation type="submission" date="2017-05" db="EMBL/GenBank/DDBJ databases">
        <authorList>
            <person name="Varghese N."/>
            <person name="Submissions S."/>
        </authorList>
    </citation>
    <scope>NUCLEOTIDE SEQUENCE [LARGE SCALE GENOMIC DNA]</scope>
    <source>
        <strain evidence="2 3">SM16</strain>
    </source>
</reference>
<dbReference type="InterPro" id="IPR027417">
    <property type="entry name" value="P-loop_NTPase"/>
</dbReference>
<dbReference type="Proteomes" id="UP001157910">
    <property type="component" value="Unassembled WGS sequence"/>
</dbReference>
<keyword evidence="2" id="KW-0067">ATP-binding</keyword>
<evidence type="ECO:0000313" key="3">
    <source>
        <dbReference type="Proteomes" id="UP001157910"/>
    </source>
</evidence>
<dbReference type="SUPFAM" id="SSF52540">
    <property type="entry name" value="P-loop containing nucleoside triphosphate hydrolases"/>
    <property type="match status" value="1"/>
</dbReference>
<keyword evidence="3" id="KW-1185">Reference proteome</keyword>
<sequence length="1000" mass="108788">MSDRAGGGKDRPKVYSIAAHRGFADALVAGLVPRYTQGELGLARLTLLLPSRRTVRTMTEAFVRHSGNGLLLPRMVVVGDLDLDEAVGPLLDPLGAADIPPAADGTRRWLRLAHYLREVEGDAAGKGAALLRRAFEIGRTMDRLIAEEIAPIDLMSERVVGIVGDLAGHWTDNTRSFLMVQQHWIAELAARGEIDAPERRNRLFDHAAARWRVQPPAHPVIAAGVTGASPALARLLRVISELPQGLVVLPDLDLSLSDEVWSELGTAGAPADEGDPPFGRSDAVTHPQYHLKLLLNRMGVSRHEVQPWHRSGLAAAPPERSRAISSLFLPPRASAAWVNLPAEQRRLSGVRLMESAHPGEEAQAIAVLIREALETPERRVALISPDRGLAARVVSHLERWGIAADDTAGRPMPQTAAGRLLLLLAEVVSEQAAPVPLIALLVHPLAGAGENRARWLENARKLDLELRGPRPGIGLDPIGARANVAKVAEWWGGIQSILTPLFSLGETEPLDRLMGLLADAAEALCGESLWGGADGRALSSMLEELREAAGSAGTLLDPRELHAVLRDVMDRVSVRPPWGGHPRVAIYGLLEARMSRADLVICGGLVEGVWPGSASLDALLPPTVLRALGVPGADFRIGLAAHDLAAALGAPQVVLSWAQRDEGGPVIPSRFVLRVRAMLGDQLERHVEREAVRHARLLDDAAPVAPHPRPQPLPTAEQRRVDLSVTGLDRLRGDPYQFYASAILRLRSIDGLDAEPSAAWKGEVAHLIMQRWHEAKEPAGGLHAIAQGVLTEQNAHPLMRALWWPRLAAALETFERMILEGKQAGRNVIAVEQWGDMLYRDVRIHGRADRIDRREDGSLAVVDYKTGQPPTGSRVEEGFALQLGLIALIAREGGFKGIDGVADSFEYWSMAKGRDGAMGYVFEPVREGRKKTGIPREDFLPETQRYLDDALDRWILGEEPFTARLNPELGSYADYDQLMRLDEWITSLGALDPETGADRA</sequence>
<dbReference type="SUPFAM" id="SSF52980">
    <property type="entry name" value="Restriction endonuclease-like"/>
    <property type="match status" value="1"/>
</dbReference>
<organism evidence="2 3">
    <name type="scientific">Novosphingobium panipatense</name>
    <dbReference type="NCBI Taxonomy" id="428991"/>
    <lineage>
        <taxon>Bacteria</taxon>
        <taxon>Pseudomonadati</taxon>
        <taxon>Pseudomonadota</taxon>
        <taxon>Alphaproteobacteria</taxon>
        <taxon>Sphingomonadales</taxon>
        <taxon>Sphingomonadaceae</taxon>
        <taxon>Novosphingobium</taxon>
    </lineage>
</organism>
<keyword evidence="2" id="KW-0347">Helicase</keyword>
<dbReference type="EMBL" id="FXUI01000007">
    <property type="protein sequence ID" value="SMP74767.1"/>
    <property type="molecule type" value="Genomic_DNA"/>
</dbReference>
<evidence type="ECO:0000313" key="2">
    <source>
        <dbReference type="EMBL" id="SMP74767.1"/>
    </source>
</evidence>
<dbReference type="InterPro" id="IPR011335">
    <property type="entry name" value="Restrct_endonuc-II-like"/>
</dbReference>
<name>A0ABY1QQ43_9SPHN</name>
<dbReference type="GO" id="GO:0004386">
    <property type="term" value="F:helicase activity"/>
    <property type="evidence" value="ECO:0007669"/>
    <property type="project" value="UniProtKB-KW"/>
</dbReference>
<feature type="domain" description="PD-(D/E)XK endonuclease-like" evidence="1">
    <location>
        <begin position="723"/>
        <end position="957"/>
    </location>
</feature>
<keyword evidence="2" id="KW-0547">Nucleotide-binding</keyword>
<accession>A0ABY1QQ43</accession>
<dbReference type="Pfam" id="PF12705">
    <property type="entry name" value="PDDEXK_1"/>
    <property type="match status" value="1"/>
</dbReference>
<dbReference type="InterPro" id="IPR011604">
    <property type="entry name" value="PDDEXK-like_dom_sf"/>
</dbReference>
<dbReference type="RefSeq" id="WP_283406548.1">
    <property type="nucleotide sequence ID" value="NZ_FXUI01000007.1"/>
</dbReference>
<dbReference type="Gene3D" id="3.90.320.10">
    <property type="match status" value="1"/>
</dbReference>
<gene>
    <name evidence="2" type="ORF">SAMN06296065_107161</name>
</gene>